<dbReference type="NCBIfam" id="TIGR01322">
    <property type="entry name" value="scrB_fam"/>
    <property type="match status" value="1"/>
</dbReference>
<dbReference type="AlphaFoldDB" id="Q65U44"/>
<keyword evidence="2 4" id="KW-0378">Hydrolase</keyword>
<dbReference type="SMR" id="Q65U44"/>
<proteinExistence type="inferred from homology"/>
<sequence length="502" mass="58503">MRSFLPHFSLFYFHQGIMMIIFNNGKYKSILAAEQGELERIKSEVEKDRDFRPYYHLAPSTGLLNDPNGLVFDGEKFHLFYQWFPFDAIHGMKHWKHFTTEDFHIYTEADPLIPCELFESHGCYSGGALPVGDKIAAFYTGNTRRAADNQRVPFQNLAIFDRTGKLLSKRPLIENAPKGYTEHVRDPKPYFTKEGKIRFICGAQREDLTGTAIIFEMDNLDDEPRLLGELSLPAFDNQKVFMWECPDLLKVGDNDIFIWSPQGKRREARRFQNNFHAVYAVGKLDDRTFNAAHIAELDQGFDFYAPQTFAGLENQKHAVMFGWCGMPDLTYPTDKYKWHSMLTLPREITLQGNRLVQRPIKEIYQNLTALSQISLQQQAEIQDLDRAYIKFDAENTAFNIRFFANEQGQTLSLSYDGELVCLDRSQTEETEWMKKFASQRYCEIKNLRQVEIFFDRSIIEIFLNDGEKALTSRFFIANRQNSVKTDRTLRLNVGYPKEIEYK</sequence>
<protein>
    <recommendedName>
        <fullName evidence="4">Sucrose-6-phosphate hydrolase</fullName>
        <ecNumber evidence="4">3.2.1.26</ecNumber>
    </recommendedName>
    <alternativeName>
        <fullName evidence="5">Invertase</fullName>
    </alternativeName>
</protein>
<dbReference type="EMBL" id="AE016827">
    <property type="protein sequence ID" value="AAU37516.1"/>
    <property type="molecule type" value="Genomic_DNA"/>
</dbReference>
<dbReference type="Gene3D" id="2.115.10.20">
    <property type="entry name" value="Glycosyl hydrolase domain, family 43"/>
    <property type="match status" value="1"/>
</dbReference>
<dbReference type="InterPro" id="IPR018053">
    <property type="entry name" value="Glyco_hydro_32_AS"/>
</dbReference>
<dbReference type="InterPro" id="IPR001362">
    <property type="entry name" value="Glyco_hydro_32"/>
</dbReference>
<feature type="domain" description="Glycosyl hydrolase family 32 N-terminal" evidence="6">
    <location>
        <begin position="56"/>
        <end position="359"/>
    </location>
</feature>
<evidence type="ECO:0000256" key="5">
    <source>
        <dbReference type="RuleBase" id="RU365015"/>
    </source>
</evidence>
<dbReference type="PANTHER" id="PTHR43101">
    <property type="entry name" value="BETA-FRUCTOSIDASE"/>
    <property type="match status" value="1"/>
</dbReference>
<dbReference type="GO" id="GO:0004564">
    <property type="term" value="F:beta-fructofuranosidase activity"/>
    <property type="evidence" value="ECO:0007669"/>
    <property type="project" value="UniProtKB-EC"/>
</dbReference>
<evidence type="ECO:0000256" key="3">
    <source>
        <dbReference type="ARBA" id="ARBA00023295"/>
    </source>
</evidence>
<dbReference type="HOGENOM" id="CLU_001528_7_1_6"/>
<dbReference type="SUPFAM" id="SSF75005">
    <property type="entry name" value="Arabinanase/levansucrase/invertase"/>
    <property type="match status" value="1"/>
</dbReference>
<keyword evidence="3 4" id="KW-0326">Glycosidase</keyword>
<evidence type="ECO:0000259" key="6">
    <source>
        <dbReference type="Pfam" id="PF00251"/>
    </source>
</evidence>
<evidence type="ECO:0000256" key="1">
    <source>
        <dbReference type="ARBA" id="ARBA00009902"/>
    </source>
</evidence>
<feature type="domain" description="Glycosyl hydrolase family 32 C-terminal" evidence="7">
    <location>
        <begin position="383"/>
        <end position="477"/>
    </location>
</feature>
<dbReference type="InterPro" id="IPR006232">
    <property type="entry name" value="Suc6P_hydrolase"/>
</dbReference>
<comment type="subcellular location">
    <subcellularLocation>
        <location evidence="5">Cytoplasm</location>
    </subcellularLocation>
</comment>
<comment type="function">
    <text evidence="5">Enables the bacterium to metabolize sucrose as a sole carbon source.</text>
</comment>
<dbReference type="InterPro" id="IPR013148">
    <property type="entry name" value="Glyco_hydro_32_N"/>
</dbReference>
<gene>
    <name evidence="8" type="primary">sacC</name>
    <name evidence="8" type="ordered locus">MS0909</name>
</gene>
<dbReference type="InterPro" id="IPR051214">
    <property type="entry name" value="GH32_Enzymes"/>
</dbReference>
<keyword evidence="9" id="KW-1185">Reference proteome</keyword>
<evidence type="ECO:0000259" key="7">
    <source>
        <dbReference type="Pfam" id="PF08244"/>
    </source>
</evidence>
<dbReference type="eggNOG" id="COG1621">
    <property type="taxonomic scope" value="Bacteria"/>
</dbReference>
<dbReference type="BRENDA" id="3.1.3.24">
    <property type="organism ID" value="10141"/>
</dbReference>
<dbReference type="CDD" id="cd18623">
    <property type="entry name" value="GH32_ScrB-like"/>
    <property type="match status" value="1"/>
</dbReference>
<name>Q65U44_MANSM</name>
<organism evidence="8 9">
    <name type="scientific">Mannheimia succiniciproducens (strain KCTC 0769BP / MBEL55E)</name>
    <dbReference type="NCBI Taxonomy" id="221988"/>
    <lineage>
        <taxon>Bacteria</taxon>
        <taxon>Pseudomonadati</taxon>
        <taxon>Pseudomonadota</taxon>
        <taxon>Gammaproteobacteria</taxon>
        <taxon>Pasteurellales</taxon>
        <taxon>Pasteurellaceae</taxon>
        <taxon>Basfia</taxon>
    </lineage>
</organism>
<comment type="pathway">
    <text evidence="5">Glycan biosynthesis; sucrose metabolism.</text>
</comment>
<dbReference type="Proteomes" id="UP000000607">
    <property type="component" value="Chromosome"/>
</dbReference>
<dbReference type="Gene3D" id="2.60.120.560">
    <property type="entry name" value="Exo-inulinase, domain 1"/>
    <property type="match status" value="1"/>
</dbReference>
<evidence type="ECO:0000313" key="8">
    <source>
        <dbReference type="EMBL" id="AAU37516.1"/>
    </source>
</evidence>
<dbReference type="PROSITE" id="PS00609">
    <property type="entry name" value="GLYCOSYL_HYDROL_F32"/>
    <property type="match status" value="1"/>
</dbReference>
<dbReference type="CAZy" id="GH32">
    <property type="family name" value="Glycoside Hydrolase Family 32"/>
</dbReference>
<dbReference type="STRING" id="221988.MS0909"/>
<dbReference type="SMART" id="SM00640">
    <property type="entry name" value="Glyco_32"/>
    <property type="match status" value="1"/>
</dbReference>
<dbReference type="Pfam" id="PF00251">
    <property type="entry name" value="Glyco_hydro_32N"/>
    <property type="match status" value="1"/>
</dbReference>
<dbReference type="UniPathway" id="UPA00238"/>
<accession>Q65U44</accession>
<evidence type="ECO:0000256" key="4">
    <source>
        <dbReference type="RuleBase" id="RU362110"/>
    </source>
</evidence>
<dbReference type="SUPFAM" id="SSF49899">
    <property type="entry name" value="Concanavalin A-like lectins/glucanases"/>
    <property type="match status" value="1"/>
</dbReference>
<comment type="similarity">
    <text evidence="1 4">Belongs to the glycosyl hydrolase 32 family.</text>
</comment>
<keyword evidence="5" id="KW-0119">Carbohydrate metabolism</keyword>
<evidence type="ECO:0000313" key="9">
    <source>
        <dbReference type="Proteomes" id="UP000000607"/>
    </source>
</evidence>
<dbReference type="GO" id="GO:0005985">
    <property type="term" value="P:sucrose metabolic process"/>
    <property type="evidence" value="ECO:0007669"/>
    <property type="project" value="UniProtKB-UniPathway"/>
</dbReference>
<dbReference type="InterPro" id="IPR013320">
    <property type="entry name" value="ConA-like_dom_sf"/>
</dbReference>
<dbReference type="PANTHER" id="PTHR43101:SF1">
    <property type="entry name" value="BETA-FRUCTOSIDASE"/>
    <property type="match status" value="1"/>
</dbReference>
<comment type="catalytic activity">
    <reaction evidence="4">
        <text>Hydrolysis of terminal non-reducing beta-D-fructofuranoside residues in beta-D-fructofuranosides.</text>
        <dbReference type="EC" id="3.2.1.26"/>
    </reaction>
</comment>
<dbReference type="Pfam" id="PF08244">
    <property type="entry name" value="Glyco_hydro_32C"/>
    <property type="match status" value="1"/>
</dbReference>
<dbReference type="EC" id="3.2.1.26" evidence="4"/>
<reference evidence="8 9" key="1">
    <citation type="journal article" date="2004" name="Nat. Biotechnol.">
        <title>The genome sequence of the capnophilic rumen bacterium Mannheimia succiniciproducens.</title>
        <authorList>
            <person name="Hong S.H."/>
            <person name="Kim J.S."/>
            <person name="Lee S.Y."/>
            <person name="In Y.H."/>
            <person name="Choi S.S."/>
            <person name="Rih J.-K."/>
            <person name="Kim C.H."/>
            <person name="Jeong H."/>
            <person name="Hur C.G."/>
            <person name="Kim J.J."/>
        </authorList>
    </citation>
    <scope>NUCLEOTIDE SEQUENCE [LARGE SCALE GENOMIC DNA]</scope>
    <source>
        <strain evidence="9">KCTC 0769BP / MBEL55E</strain>
    </source>
</reference>
<dbReference type="GO" id="GO:0005737">
    <property type="term" value="C:cytoplasm"/>
    <property type="evidence" value="ECO:0007669"/>
    <property type="project" value="UniProtKB-SubCell"/>
</dbReference>
<dbReference type="InterPro" id="IPR013189">
    <property type="entry name" value="Glyco_hydro_32_C"/>
</dbReference>
<dbReference type="KEGG" id="msu:MS0909"/>
<evidence type="ECO:0000256" key="2">
    <source>
        <dbReference type="ARBA" id="ARBA00022801"/>
    </source>
</evidence>
<keyword evidence="5" id="KW-0963">Cytoplasm</keyword>
<dbReference type="InterPro" id="IPR023296">
    <property type="entry name" value="Glyco_hydro_beta-prop_sf"/>
</dbReference>